<proteinExistence type="predicted"/>
<dbReference type="AlphaFoldDB" id="A0ABD5NEB8"/>
<dbReference type="RefSeq" id="WP_232571491.1">
    <property type="nucleotide sequence ID" value="NZ_CP089466.1"/>
</dbReference>
<sequence length="58" mass="6177">MRSAYRGLRAATGVFVLATVAATLAFGVDWTLDHRFAILGASVGWGASVAVRDRRNTP</sequence>
<organism evidence="1 2">
    <name type="scientific">Halobacterium litoreum</name>
    <dbReference type="NCBI Taxonomy" id="2039234"/>
    <lineage>
        <taxon>Archaea</taxon>
        <taxon>Methanobacteriati</taxon>
        <taxon>Methanobacteriota</taxon>
        <taxon>Stenosarchaea group</taxon>
        <taxon>Halobacteria</taxon>
        <taxon>Halobacteriales</taxon>
        <taxon>Halobacteriaceae</taxon>
        <taxon>Halobacterium</taxon>
    </lineage>
</organism>
<evidence type="ECO:0000313" key="1">
    <source>
        <dbReference type="EMBL" id="MFC3477382.1"/>
    </source>
</evidence>
<keyword evidence="2" id="KW-1185">Reference proteome</keyword>
<comment type="caution">
    <text evidence="1">The sequence shown here is derived from an EMBL/GenBank/DDBJ whole genome shotgun (WGS) entry which is preliminary data.</text>
</comment>
<accession>A0ABD5NEB8</accession>
<gene>
    <name evidence="1" type="ORF">ACFOKC_06550</name>
</gene>
<name>A0ABD5NEB8_9EURY</name>
<reference evidence="1 2" key="1">
    <citation type="journal article" date="2019" name="Int. J. Syst. Evol. Microbiol.">
        <title>The Global Catalogue of Microorganisms (GCM) 10K type strain sequencing project: providing services to taxonomists for standard genome sequencing and annotation.</title>
        <authorList>
            <consortium name="The Broad Institute Genomics Platform"/>
            <consortium name="The Broad Institute Genome Sequencing Center for Infectious Disease"/>
            <person name="Wu L."/>
            <person name="Ma J."/>
        </authorList>
    </citation>
    <scope>NUCLEOTIDE SEQUENCE [LARGE SCALE GENOMIC DNA]</scope>
    <source>
        <strain evidence="1 2">CGMCC 1.12562</strain>
    </source>
</reference>
<dbReference type="GeneID" id="69116692"/>
<protein>
    <submittedName>
        <fullName evidence="1">Uncharacterized protein</fullName>
    </submittedName>
</protein>
<dbReference type="EMBL" id="JBHRWN010000002">
    <property type="protein sequence ID" value="MFC3477382.1"/>
    <property type="molecule type" value="Genomic_DNA"/>
</dbReference>
<dbReference type="Proteomes" id="UP001595660">
    <property type="component" value="Unassembled WGS sequence"/>
</dbReference>
<evidence type="ECO:0000313" key="2">
    <source>
        <dbReference type="Proteomes" id="UP001595660"/>
    </source>
</evidence>